<feature type="binding site" evidence="19">
    <location>
        <position position="295"/>
    </location>
    <ligand>
        <name>ATP</name>
        <dbReference type="ChEBI" id="CHEBI:30616"/>
    </ligand>
</feature>
<keyword evidence="8 19" id="KW-0694">RNA-binding</keyword>
<feature type="binding site" evidence="19">
    <location>
        <position position="286"/>
    </location>
    <ligand>
        <name>ATP</name>
        <dbReference type="ChEBI" id="CHEBI:30616"/>
    </ligand>
</feature>
<dbReference type="PROSITE" id="PS51165">
    <property type="entry name" value="THUMP"/>
    <property type="match status" value="1"/>
</dbReference>
<evidence type="ECO:0000256" key="19">
    <source>
        <dbReference type="HAMAP-Rule" id="MF_00021"/>
    </source>
</evidence>
<evidence type="ECO:0000313" key="22">
    <source>
        <dbReference type="Proteomes" id="UP000257076"/>
    </source>
</evidence>
<dbReference type="GO" id="GO:0005829">
    <property type="term" value="C:cytosol"/>
    <property type="evidence" value="ECO:0007669"/>
    <property type="project" value="TreeGrafter"/>
</dbReference>
<dbReference type="GO" id="GO:0002937">
    <property type="term" value="P:tRNA 4-thiouridine biosynthesis"/>
    <property type="evidence" value="ECO:0007669"/>
    <property type="project" value="TreeGrafter"/>
</dbReference>
<keyword evidence="4 19" id="KW-0820">tRNA-binding</keyword>
<evidence type="ECO:0000256" key="6">
    <source>
        <dbReference type="ARBA" id="ARBA00022741"/>
    </source>
</evidence>
<evidence type="ECO:0000256" key="16">
    <source>
        <dbReference type="ARBA" id="ARBA00075337"/>
    </source>
</evidence>
<dbReference type="Pfam" id="PF02568">
    <property type="entry name" value="ThiI"/>
    <property type="match status" value="1"/>
</dbReference>
<dbReference type="Pfam" id="PF22025">
    <property type="entry name" value="ThiI_fer"/>
    <property type="match status" value="1"/>
</dbReference>
<dbReference type="EC" id="2.8.1.4" evidence="14 19"/>
<dbReference type="RefSeq" id="WP_115884124.1">
    <property type="nucleotide sequence ID" value="NZ_CBCSHX010000001.1"/>
</dbReference>
<dbReference type="InterPro" id="IPR014729">
    <property type="entry name" value="Rossmann-like_a/b/a_fold"/>
</dbReference>
<keyword evidence="7 19" id="KW-0067">ATP-binding</keyword>
<dbReference type="PANTHER" id="PTHR43209">
    <property type="entry name" value="TRNA SULFURTRANSFERASE"/>
    <property type="match status" value="1"/>
</dbReference>
<dbReference type="InterPro" id="IPR054173">
    <property type="entry name" value="ThiI_fer"/>
</dbReference>
<dbReference type="Gene3D" id="3.40.50.620">
    <property type="entry name" value="HUPs"/>
    <property type="match status" value="1"/>
</dbReference>
<dbReference type="SUPFAM" id="SSF52402">
    <property type="entry name" value="Adenine nucleotide alpha hydrolases-like"/>
    <property type="match status" value="1"/>
</dbReference>
<comment type="catalytic activity">
    <reaction evidence="10 19">
        <text>[ThiI sulfur-carrier protein]-S-sulfanyl-L-cysteine + a uridine in tRNA + 2 reduced [2Fe-2S]-[ferredoxin] + ATP + H(+) = [ThiI sulfur-carrier protein]-L-cysteine + a 4-thiouridine in tRNA + 2 oxidized [2Fe-2S]-[ferredoxin] + AMP + diphosphate</text>
        <dbReference type="Rhea" id="RHEA:24176"/>
        <dbReference type="Rhea" id="RHEA-COMP:10000"/>
        <dbReference type="Rhea" id="RHEA-COMP:10001"/>
        <dbReference type="Rhea" id="RHEA-COMP:13337"/>
        <dbReference type="Rhea" id="RHEA-COMP:13338"/>
        <dbReference type="Rhea" id="RHEA-COMP:13339"/>
        <dbReference type="Rhea" id="RHEA-COMP:13340"/>
        <dbReference type="ChEBI" id="CHEBI:15378"/>
        <dbReference type="ChEBI" id="CHEBI:29950"/>
        <dbReference type="ChEBI" id="CHEBI:30616"/>
        <dbReference type="ChEBI" id="CHEBI:33019"/>
        <dbReference type="ChEBI" id="CHEBI:33737"/>
        <dbReference type="ChEBI" id="CHEBI:33738"/>
        <dbReference type="ChEBI" id="CHEBI:61963"/>
        <dbReference type="ChEBI" id="CHEBI:65315"/>
        <dbReference type="ChEBI" id="CHEBI:136798"/>
        <dbReference type="ChEBI" id="CHEBI:456215"/>
        <dbReference type="EC" id="2.8.1.4"/>
    </reaction>
</comment>
<evidence type="ECO:0000256" key="1">
    <source>
        <dbReference type="ARBA" id="ARBA00004496"/>
    </source>
</evidence>
<comment type="pathway">
    <text evidence="2 19">Cofactor biosynthesis; thiamine diphosphate biosynthesis.</text>
</comment>
<evidence type="ECO:0000256" key="7">
    <source>
        <dbReference type="ARBA" id="ARBA00022840"/>
    </source>
</evidence>
<evidence type="ECO:0000256" key="10">
    <source>
        <dbReference type="ARBA" id="ARBA00050570"/>
    </source>
</evidence>
<accession>A0A3E0B2R9</accession>
<name>A0A3E0B2R9_9STAP</name>
<evidence type="ECO:0000313" key="21">
    <source>
        <dbReference type="EMBL" id="REG25432.1"/>
    </source>
</evidence>
<dbReference type="InterPro" id="IPR050102">
    <property type="entry name" value="tRNA_sulfurtransferase_ThiI"/>
</dbReference>
<feature type="domain" description="THUMP" evidence="20">
    <location>
        <begin position="59"/>
        <end position="163"/>
    </location>
</feature>
<dbReference type="GO" id="GO:0000049">
    <property type="term" value="F:tRNA binding"/>
    <property type="evidence" value="ECO:0007669"/>
    <property type="project" value="UniProtKB-UniRule"/>
</dbReference>
<comment type="similarity">
    <text evidence="13 19">Belongs to the ThiI family.</text>
</comment>
<sequence length="400" mass="45338">MKFDHILIRYGELTLKTKNRKMFVNALRERMMKALKQYDVQIKANRDRAYIVLNEEDPHEIIDKLTNISGILSMSPVVRLKKTDEAMKETALKFSNEIETGHSFKIEVKRADKQYHLDTYGVQQLLGNHVFENTSHLTVNVKNPDYKILAEIRPDAIYMYYETIKGLGGLPLGTGGKALLMLSGGIDSPVAGIDIMRRGVEIEAIHFHSPPYTSPQATDKVKALVDIMSERTGYDIKLHIVPFTELQTTLYDRIPDNLSMTSTRRIMLRIAEKLTKKIGGEAVVNGENLGQVASQTLTSMYAINEVTTLPVLRPLLTLEKNDIVKMAKKMGTYETSILPFEDCCTIFKPKAPKTKPSLESVKKFEDVVDFEPMIEKAMENIEVYMPSKKEKIEDDFSGLL</sequence>
<dbReference type="NCBIfam" id="TIGR00342">
    <property type="entry name" value="tRNA uracil 4-sulfurtransferase ThiI"/>
    <property type="match status" value="1"/>
</dbReference>
<evidence type="ECO:0000256" key="4">
    <source>
        <dbReference type="ARBA" id="ARBA00022555"/>
    </source>
</evidence>
<evidence type="ECO:0000256" key="2">
    <source>
        <dbReference type="ARBA" id="ARBA00004948"/>
    </source>
</evidence>
<dbReference type="InterPro" id="IPR049962">
    <property type="entry name" value="THUMP_ThiI"/>
</dbReference>
<evidence type="ECO:0000256" key="13">
    <source>
        <dbReference type="ARBA" id="ARBA00061472"/>
    </source>
</evidence>
<feature type="binding site" evidence="19">
    <location>
        <position position="264"/>
    </location>
    <ligand>
        <name>ATP</name>
        <dbReference type="ChEBI" id="CHEBI:30616"/>
    </ligand>
</feature>
<dbReference type="InterPro" id="IPR004114">
    <property type="entry name" value="THUMP_dom"/>
</dbReference>
<dbReference type="SUPFAM" id="SSF143437">
    <property type="entry name" value="THUMP domain-like"/>
    <property type="match status" value="1"/>
</dbReference>
<comment type="function">
    <text evidence="12 19">Catalyzes the ATP-dependent transfer of a sulfur to tRNA to produce 4-thiouridine in position 8 of tRNAs, which functions as a near-UV photosensor. Also catalyzes the transfer of sulfur to the sulfur carrier protein ThiS, forming ThiS-thiocarboxylate. This is a step in the synthesis of thiazole, in the thiamine biosynthesis pathway. The sulfur is donated as persulfide by IscS.</text>
</comment>
<dbReference type="GO" id="GO:0140741">
    <property type="term" value="F:tRNA-uracil-4 sulfurtransferase activity"/>
    <property type="evidence" value="ECO:0007669"/>
    <property type="project" value="UniProtKB-EC"/>
</dbReference>
<protein>
    <recommendedName>
        <fullName evidence="15 19">Probable tRNA sulfurtransferase</fullName>
        <ecNumber evidence="14 19">2.8.1.4</ecNumber>
    </recommendedName>
    <alternativeName>
        <fullName evidence="16 19">Sulfur carrier protein ThiS sulfurtransferase</fullName>
    </alternativeName>
    <alternativeName>
        <fullName evidence="17 19">Thiamine biosynthesis protein ThiI</fullName>
    </alternativeName>
    <alternativeName>
        <fullName evidence="18 19">tRNA 4-thiouridine synthase</fullName>
    </alternativeName>
</protein>
<comment type="caution">
    <text evidence="21">The sequence shown here is derived from an EMBL/GenBank/DDBJ whole genome shotgun (WGS) entry which is preliminary data.</text>
</comment>
<dbReference type="InterPro" id="IPR049961">
    <property type="entry name" value="ThiI_N"/>
</dbReference>
<evidence type="ECO:0000256" key="17">
    <source>
        <dbReference type="ARBA" id="ARBA00077849"/>
    </source>
</evidence>
<feature type="binding site" evidence="19">
    <location>
        <begin position="181"/>
        <end position="182"/>
    </location>
    <ligand>
        <name>ATP</name>
        <dbReference type="ChEBI" id="CHEBI:30616"/>
    </ligand>
</feature>
<dbReference type="FunFam" id="3.40.50.620:FF:000053">
    <property type="entry name" value="Probable tRNA sulfurtransferase"/>
    <property type="match status" value="1"/>
</dbReference>
<organism evidence="21 22">
    <name type="scientific">Jeotgalicoccus halotolerans</name>
    <dbReference type="NCBI Taxonomy" id="157227"/>
    <lineage>
        <taxon>Bacteria</taxon>
        <taxon>Bacillati</taxon>
        <taxon>Bacillota</taxon>
        <taxon>Bacilli</taxon>
        <taxon>Bacillales</taxon>
        <taxon>Staphylococcaceae</taxon>
        <taxon>Jeotgalicoccus</taxon>
    </lineage>
</organism>
<dbReference type="GO" id="GO:0009228">
    <property type="term" value="P:thiamine biosynthetic process"/>
    <property type="evidence" value="ECO:0007669"/>
    <property type="project" value="UniProtKB-KW"/>
</dbReference>
<dbReference type="Pfam" id="PF02926">
    <property type="entry name" value="THUMP"/>
    <property type="match status" value="1"/>
</dbReference>
<dbReference type="Proteomes" id="UP000257076">
    <property type="component" value="Unassembled WGS sequence"/>
</dbReference>
<dbReference type="GO" id="GO:0004810">
    <property type="term" value="F:CCA tRNA nucleotidyltransferase activity"/>
    <property type="evidence" value="ECO:0007669"/>
    <property type="project" value="InterPro"/>
</dbReference>
<evidence type="ECO:0000256" key="8">
    <source>
        <dbReference type="ARBA" id="ARBA00022884"/>
    </source>
</evidence>
<dbReference type="GO" id="GO:0009229">
    <property type="term" value="P:thiamine diphosphate biosynthetic process"/>
    <property type="evidence" value="ECO:0007669"/>
    <property type="project" value="UniProtKB-UniRule"/>
</dbReference>
<comment type="subcellular location">
    <subcellularLocation>
        <location evidence="1 19">Cytoplasm</location>
    </subcellularLocation>
</comment>
<evidence type="ECO:0000256" key="11">
    <source>
        <dbReference type="ARBA" id="ARBA00052330"/>
    </source>
</evidence>
<evidence type="ECO:0000256" key="9">
    <source>
        <dbReference type="ARBA" id="ARBA00022977"/>
    </source>
</evidence>
<evidence type="ECO:0000256" key="18">
    <source>
        <dbReference type="ARBA" id="ARBA00080570"/>
    </source>
</evidence>
<dbReference type="GO" id="GO:0052837">
    <property type="term" value="P:thiazole biosynthetic process"/>
    <property type="evidence" value="ECO:0007669"/>
    <property type="project" value="TreeGrafter"/>
</dbReference>
<proteinExistence type="inferred from homology"/>
<dbReference type="UniPathway" id="UPA00060"/>
<keyword evidence="9 19" id="KW-0784">Thiamine biosynthesis</keyword>
<dbReference type="PANTHER" id="PTHR43209:SF1">
    <property type="entry name" value="TRNA SULFURTRANSFERASE"/>
    <property type="match status" value="1"/>
</dbReference>
<dbReference type="InterPro" id="IPR003720">
    <property type="entry name" value="tRNA_STrfase"/>
</dbReference>
<dbReference type="InterPro" id="IPR020536">
    <property type="entry name" value="ThiI_AANH"/>
</dbReference>
<evidence type="ECO:0000256" key="3">
    <source>
        <dbReference type="ARBA" id="ARBA00022490"/>
    </source>
</evidence>
<dbReference type="CDD" id="cd01712">
    <property type="entry name" value="PPase_ThiI"/>
    <property type="match status" value="1"/>
</dbReference>
<dbReference type="CDD" id="cd11716">
    <property type="entry name" value="THUMP_ThiI"/>
    <property type="match status" value="1"/>
</dbReference>
<comment type="catalytic activity">
    <reaction evidence="11 19">
        <text>[ThiS sulfur-carrier protein]-C-terminal Gly-Gly-AMP + S-sulfanyl-L-cysteinyl-[cysteine desulfurase] + AH2 = [ThiS sulfur-carrier protein]-C-terminal-Gly-aminoethanethioate + L-cysteinyl-[cysteine desulfurase] + A + AMP + 2 H(+)</text>
        <dbReference type="Rhea" id="RHEA:43340"/>
        <dbReference type="Rhea" id="RHEA-COMP:12157"/>
        <dbReference type="Rhea" id="RHEA-COMP:12158"/>
        <dbReference type="Rhea" id="RHEA-COMP:12910"/>
        <dbReference type="Rhea" id="RHEA-COMP:19908"/>
        <dbReference type="ChEBI" id="CHEBI:13193"/>
        <dbReference type="ChEBI" id="CHEBI:15378"/>
        <dbReference type="ChEBI" id="CHEBI:17499"/>
        <dbReference type="ChEBI" id="CHEBI:29950"/>
        <dbReference type="ChEBI" id="CHEBI:61963"/>
        <dbReference type="ChEBI" id="CHEBI:90618"/>
        <dbReference type="ChEBI" id="CHEBI:232372"/>
        <dbReference type="ChEBI" id="CHEBI:456215"/>
    </reaction>
</comment>
<evidence type="ECO:0000256" key="5">
    <source>
        <dbReference type="ARBA" id="ARBA00022679"/>
    </source>
</evidence>
<dbReference type="HAMAP" id="MF_00021">
    <property type="entry name" value="ThiI"/>
    <property type="match status" value="1"/>
</dbReference>
<dbReference type="SMART" id="SM00981">
    <property type="entry name" value="THUMP"/>
    <property type="match status" value="1"/>
</dbReference>
<feature type="binding site" evidence="19">
    <location>
        <begin position="206"/>
        <end position="207"/>
    </location>
    <ligand>
        <name>ATP</name>
        <dbReference type="ChEBI" id="CHEBI:30616"/>
    </ligand>
</feature>
<keyword evidence="6 19" id="KW-0547">Nucleotide-binding</keyword>
<dbReference type="AlphaFoldDB" id="A0A3E0B2R9"/>
<dbReference type="OrthoDB" id="9773948at2"/>
<keyword evidence="22" id="KW-1185">Reference proteome</keyword>
<keyword evidence="5 19" id="KW-0808">Transferase</keyword>
<evidence type="ECO:0000256" key="14">
    <source>
        <dbReference type="ARBA" id="ARBA00066827"/>
    </source>
</evidence>
<dbReference type="Gene3D" id="3.30.2130.30">
    <property type="match status" value="1"/>
</dbReference>
<evidence type="ECO:0000256" key="15">
    <source>
        <dbReference type="ARBA" id="ARBA00071867"/>
    </source>
</evidence>
<evidence type="ECO:0000256" key="12">
    <source>
        <dbReference type="ARBA" id="ARBA00058382"/>
    </source>
</evidence>
<keyword evidence="3 19" id="KW-0963">Cytoplasm</keyword>
<gene>
    <name evidence="19" type="primary">thiI</name>
    <name evidence="21" type="ORF">DFR63_0467</name>
</gene>
<reference evidence="21 22" key="1">
    <citation type="submission" date="2018-08" db="EMBL/GenBank/DDBJ databases">
        <title>Genomic Encyclopedia of Type Strains, Phase IV (KMG-IV): sequencing the most valuable type-strain genomes for metagenomic binning, comparative biology and taxonomic classification.</title>
        <authorList>
            <person name="Goeker M."/>
        </authorList>
    </citation>
    <scope>NUCLEOTIDE SEQUENCE [LARGE SCALE GENOMIC DNA]</scope>
    <source>
        <strain evidence="21 22">DSM 17274</strain>
    </source>
</reference>
<dbReference type="EMBL" id="QUMW01000009">
    <property type="protein sequence ID" value="REG25432.1"/>
    <property type="molecule type" value="Genomic_DNA"/>
</dbReference>
<evidence type="ECO:0000259" key="20">
    <source>
        <dbReference type="PROSITE" id="PS51165"/>
    </source>
</evidence>
<dbReference type="GO" id="GO:0005524">
    <property type="term" value="F:ATP binding"/>
    <property type="evidence" value="ECO:0007669"/>
    <property type="project" value="UniProtKB-UniRule"/>
</dbReference>